<dbReference type="InterPro" id="IPR010368">
    <property type="entry name" value="Com_YlbF"/>
</dbReference>
<protein>
    <recommendedName>
        <fullName evidence="1">UPF0342 protein AB4Y30_05605</fullName>
    </recommendedName>
</protein>
<dbReference type="Pfam" id="PF06133">
    <property type="entry name" value="Com_YlbF"/>
    <property type="match status" value="1"/>
</dbReference>
<proteinExistence type="inferred from homology"/>
<dbReference type="EMBL" id="CP162599">
    <property type="protein sequence ID" value="XDK33828.1"/>
    <property type="molecule type" value="Genomic_DNA"/>
</dbReference>
<dbReference type="RefSeq" id="WP_368654506.1">
    <property type="nucleotide sequence ID" value="NZ_CP162599.1"/>
</dbReference>
<reference evidence="2" key="1">
    <citation type="submission" date="2024-07" db="EMBL/GenBank/DDBJ databases">
        <title>Halotolerant mesophilic bacterium Ornithinibacillus sp. 4-3, sp. nov., isolated from soil.</title>
        <authorList>
            <person name="Sidarenka A.V."/>
            <person name="Guliayeva D.E."/>
            <person name="Leanovich S.I."/>
            <person name="Hileuskaya K.S."/>
            <person name="Akhremchuk A.E."/>
            <person name="Sikolenko M.A."/>
            <person name="Valentovich L.N."/>
        </authorList>
    </citation>
    <scope>NUCLEOTIDE SEQUENCE</scope>
    <source>
        <strain evidence="2">4-3</strain>
    </source>
</reference>
<organism evidence="2">
    <name type="scientific">Ornithinibacillus sp. 4-3</name>
    <dbReference type="NCBI Taxonomy" id="3231488"/>
    <lineage>
        <taxon>Bacteria</taxon>
        <taxon>Bacillati</taxon>
        <taxon>Bacillota</taxon>
        <taxon>Bacilli</taxon>
        <taxon>Bacillales</taxon>
        <taxon>Bacillaceae</taxon>
        <taxon>Ornithinibacillus</taxon>
    </lineage>
</organism>
<evidence type="ECO:0000256" key="1">
    <source>
        <dbReference type="HAMAP-Rule" id="MF_01526"/>
    </source>
</evidence>
<comment type="similarity">
    <text evidence="1">Belongs to the UPF0342 family.</text>
</comment>
<dbReference type="InterPro" id="IPR023378">
    <property type="entry name" value="YheA/YmcA-like_dom_sf"/>
</dbReference>
<dbReference type="HAMAP" id="MF_01526">
    <property type="entry name" value="UPF0342"/>
    <property type="match status" value="1"/>
</dbReference>
<dbReference type="SUPFAM" id="SSF158622">
    <property type="entry name" value="YheA/YmcA-like"/>
    <property type="match status" value="1"/>
</dbReference>
<evidence type="ECO:0000313" key="2">
    <source>
        <dbReference type="EMBL" id="XDK33828.1"/>
    </source>
</evidence>
<sequence length="118" mass="13307">MSNVYDQAYLLEKAVRESDGYQNLKSAFETVMGNPESKKLFEDFRNTQIQLQEKQMQGAEITEEEVEAAKTVVEAVQAHDSISKLMEAEQHLNVIINEVSGIIMKPLEDLYGAPGEQE</sequence>
<accession>A0AB39HRP6</accession>
<name>A0AB39HRP6_9BACI</name>
<dbReference type="AlphaFoldDB" id="A0AB39HRP6"/>
<dbReference type="Gene3D" id="1.20.1500.10">
    <property type="entry name" value="YheA/YmcA-like"/>
    <property type="match status" value="1"/>
</dbReference>
<gene>
    <name evidence="2" type="ORF">AB4Y30_05605</name>
</gene>